<name>A0AAN9KNM2_CLITE</name>
<proteinExistence type="predicted"/>
<organism evidence="2 3">
    <name type="scientific">Clitoria ternatea</name>
    <name type="common">Butterfly pea</name>
    <dbReference type="NCBI Taxonomy" id="43366"/>
    <lineage>
        <taxon>Eukaryota</taxon>
        <taxon>Viridiplantae</taxon>
        <taxon>Streptophyta</taxon>
        <taxon>Embryophyta</taxon>
        <taxon>Tracheophyta</taxon>
        <taxon>Spermatophyta</taxon>
        <taxon>Magnoliopsida</taxon>
        <taxon>eudicotyledons</taxon>
        <taxon>Gunneridae</taxon>
        <taxon>Pentapetalae</taxon>
        <taxon>rosids</taxon>
        <taxon>fabids</taxon>
        <taxon>Fabales</taxon>
        <taxon>Fabaceae</taxon>
        <taxon>Papilionoideae</taxon>
        <taxon>50 kb inversion clade</taxon>
        <taxon>NPAAA clade</taxon>
        <taxon>indigoferoid/millettioid clade</taxon>
        <taxon>Phaseoleae</taxon>
        <taxon>Clitoria</taxon>
    </lineage>
</organism>
<dbReference type="Pfam" id="PF09588">
    <property type="entry name" value="YqaJ"/>
    <property type="match status" value="1"/>
</dbReference>
<dbReference type="PANTHER" id="PTHR46609">
    <property type="entry name" value="EXONUCLEASE, PHAGE-TYPE/RECB, C-TERMINAL DOMAIN-CONTAINING PROTEIN"/>
    <property type="match status" value="1"/>
</dbReference>
<dbReference type="AlphaFoldDB" id="A0AAN9KNM2"/>
<dbReference type="InterPro" id="IPR051703">
    <property type="entry name" value="NF-kappa-B_Signaling_Reg"/>
</dbReference>
<comment type="caution">
    <text evidence="2">The sequence shown here is derived from an EMBL/GenBank/DDBJ whole genome shotgun (WGS) entry which is preliminary data.</text>
</comment>
<evidence type="ECO:0000313" key="3">
    <source>
        <dbReference type="Proteomes" id="UP001359559"/>
    </source>
</evidence>
<dbReference type="CDD" id="cd22343">
    <property type="entry name" value="PDDEXK_lambda_exonuclease-like"/>
    <property type="match status" value="1"/>
</dbReference>
<dbReference type="InterPro" id="IPR017482">
    <property type="entry name" value="Lambda-type_endonuclease"/>
</dbReference>
<dbReference type="EMBL" id="JAYKXN010000001">
    <property type="protein sequence ID" value="KAK7319074.1"/>
    <property type="molecule type" value="Genomic_DNA"/>
</dbReference>
<protein>
    <recommendedName>
        <fullName evidence="1">YqaJ viral recombinase domain-containing protein</fullName>
    </recommendedName>
</protein>
<dbReference type="SUPFAM" id="SSF52980">
    <property type="entry name" value="Restriction endonuclease-like"/>
    <property type="match status" value="1"/>
</dbReference>
<dbReference type="Proteomes" id="UP001359559">
    <property type="component" value="Unassembled WGS sequence"/>
</dbReference>
<dbReference type="GO" id="GO:0006281">
    <property type="term" value="P:DNA repair"/>
    <property type="evidence" value="ECO:0007669"/>
    <property type="project" value="UniProtKB-ARBA"/>
</dbReference>
<dbReference type="NCBIfam" id="TIGR03033">
    <property type="entry name" value="phage_rel_nuc"/>
    <property type="match status" value="1"/>
</dbReference>
<feature type="domain" description="YqaJ viral recombinase" evidence="1">
    <location>
        <begin position="80"/>
        <end position="222"/>
    </location>
</feature>
<dbReference type="InterPro" id="IPR011335">
    <property type="entry name" value="Restrct_endonuc-II-like"/>
</dbReference>
<evidence type="ECO:0000313" key="2">
    <source>
        <dbReference type="EMBL" id="KAK7319074.1"/>
    </source>
</evidence>
<dbReference type="InterPro" id="IPR011604">
    <property type="entry name" value="PDDEXK-like_dom_sf"/>
</dbReference>
<gene>
    <name evidence="2" type="ORF">RJT34_03787</name>
</gene>
<dbReference type="Gene3D" id="3.90.320.10">
    <property type="match status" value="1"/>
</dbReference>
<dbReference type="PANTHER" id="PTHR46609:SF6">
    <property type="entry name" value="EXONUCLEASE, PHAGE-TYPE_RECB, C-TERMINAL DOMAIN-CONTAINING PROTEIN-RELATED"/>
    <property type="match status" value="1"/>
</dbReference>
<keyword evidence="3" id="KW-1185">Reference proteome</keyword>
<dbReference type="InterPro" id="IPR019080">
    <property type="entry name" value="YqaJ_viral_recombinase"/>
</dbReference>
<reference evidence="2 3" key="1">
    <citation type="submission" date="2024-01" db="EMBL/GenBank/DDBJ databases">
        <title>The genomes of 5 underutilized Papilionoideae crops provide insights into root nodulation and disease resistance.</title>
        <authorList>
            <person name="Yuan L."/>
        </authorList>
    </citation>
    <scope>NUCLEOTIDE SEQUENCE [LARGE SCALE GENOMIC DNA]</scope>
    <source>
        <strain evidence="2">LY-2023</strain>
        <tissue evidence="2">Leaf</tissue>
    </source>
</reference>
<sequence length="318" mass="36034">MEMTMLATTNSGMIRFNGILHTAIVSPSPRRKYPKGILRNLSLCVSPLISLVDPVIVQSPSFQVFASNLSLADVAQRSDEWFALRKDKLTTSTFSTALGFWKGNRRLELWHEKVFVSEAQVAEASKQNAMAWGMLKEATAIEQYKKITGHEVDSMGFAVHSNQYYDWLGASPDGVLGCFPQGGILEVKCPYNKGKPETGLPWSTMPFYYMPQVQGQMEIMDCEWVDLYCWTPNGSTIFRVLRERSYWNLIHEILREFWWENVVPAREALVLGCEEQVKSYKPASTHKKTGLAIAKSLKLASETKLICRELAGHVEFYS</sequence>
<accession>A0AAN9KNM2</accession>
<evidence type="ECO:0000259" key="1">
    <source>
        <dbReference type="Pfam" id="PF09588"/>
    </source>
</evidence>